<protein>
    <recommendedName>
        <fullName evidence="9">Myb-like domain-containing protein</fullName>
    </recommendedName>
</protein>
<keyword evidence="11" id="KW-1185">Reference proteome</keyword>
<accession>A0A811MEZ0</accession>
<dbReference type="Proteomes" id="UP000604825">
    <property type="component" value="Unassembled WGS sequence"/>
</dbReference>
<comment type="subcellular location">
    <subcellularLocation>
        <location evidence="1">Nucleus</location>
    </subcellularLocation>
</comment>
<evidence type="ECO:0000259" key="9">
    <source>
        <dbReference type="Pfam" id="PF00249"/>
    </source>
</evidence>
<dbReference type="GO" id="GO:0010158">
    <property type="term" value="P:abaxial cell fate specification"/>
    <property type="evidence" value="ECO:0007669"/>
    <property type="project" value="InterPro"/>
</dbReference>
<keyword evidence="7" id="KW-0539">Nucleus</keyword>
<evidence type="ECO:0000256" key="5">
    <source>
        <dbReference type="ARBA" id="ARBA00023125"/>
    </source>
</evidence>
<dbReference type="SUPFAM" id="SSF46689">
    <property type="entry name" value="Homeodomain-like"/>
    <property type="match status" value="1"/>
</dbReference>
<dbReference type="InterPro" id="IPR006447">
    <property type="entry name" value="Myb_dom_plants"/>
</dbReference>
<keyword evidence="3" id="KW-0221">Differentiation</keyword>
<dbReference type="Gene3D" id="1.10.10.60">
    <property type="entry name" value="Homeodomain-like"/>
    <property type="match status" value="1"/>
</dbReference>
<dbReference type="OrthoDB" id="686056at2759"/>
<evidence type="ECO:0000256" key="1">
    <source>
        <dbReference type="ARBA" id="ARBA00004123"/>
    </source>
</evidence>
<gene>
    <name evidence="10" type="ORF">NCGR_LOCUS3627</name>
</gene>
<dbReference type="GO" id="GO:0005634">
    <property type="term" value="C:nucleus"/>
    <property type="evidence" value="ECO:0007669"/>
    <property type="project" value="UniProtKB-SubCell"/>
</dbReference>
<keyword evidence="2" id="KW-0217">Developmental protein</keyword>
<feature type="region of interest" description="Disordered" evidence="8">
    <location>
        <begin position="45"/>
        <end position="70"/>
    </location>
</feature>
<dbReference type="EMBL" id="CAJGYO010000001">
    <property type="protein sequence ID" value="CAD6205859.1"/>
    <property type="molecule type" value="Genomic_DNA"/>
</dbReference>
<dbReference type="GO" id="GO:0000976">
    <property type="term" value="F:transcription cis-regulatory region binding"/>
    <property type="evidence" value="ECO:0007669"/>
    <property type="project" value="InterPro"/>
</dbReference>
<keyword evidence="6" id="KW-0804">Transcription</keyword>
<feature type="compositionally biased region" description="Low complexity" evidence="8">
    <location>
        <begin position="352"/>
        <end position="372"/>
    </location>
</feature>
<feature type="region of interest" description="Disordered" evidence="8">
    <location>
        <begin position="102"/>
        <end position="147"/>
    </location>
</feature>
<keyword evidence="5" id="KW-0238">DNA-binding</keyword>
<reference evidence="10" key="1">
    <citation type="submission" date="2020-10" db="EMBL/GenBank/DDBJ databases">
        <authorList>
            <person name="Han B."/>
            <person name="Lu T."/>
            <person name="Zhao Q."/>
            <person name="Huang X."/>
            <person name="Zhao Y."/>
        </authorList>
    </citation>
    <scope>NUCLEOTIDE SEQUENCE</scope>
</reference>
<dbReference type="Pfam" id="PF00249">
    <property type="entry name" value="Myb_DNA-binding"/>
    <property type="match status" value="1"/>
</dbReference>
<dbReference type="InterPro" id="IPR009057">
    <property type="entry name" value="Homeodomain-like_sf"/>
</dbReference>
<evidence type="ECO:0000256" key="7">
    <source>
        <dbReference type="ARBA" id="ARBA00023242"/>
    </source>
</evidence>
<proteinExistence type="predicted"/>
<dbReference type="InterPro" id="IPR001005">
    <property type="entry name" value="SANT/Myb"/>
</dbReference>
<comment type="caution">
    <text evidence="10">The sequence shown here is derived from an EMBL/GenBank/DDBJ whole genome shotgun (WGS) entry which is preliminary data.</text>
</comment>
<dbReference type="GO" id="GO:0006355">
    <property type="term" value="P:regulation of DNA-templated transcription"/>
    <property type="evidence" value="ECO:0007669"/>
    <property type="project" value="InterPro"/>
</dbReference>
<name>A0A811MEZ0_9POAL</name>
<evidence type="ECO:0000256" key="8">
    <source>
        <dbReference type="SAM" id="MobiDB-lite"/>
    </source>
</evidence>
<organism evidence="10 11">
    <name type="scientific">Miscanthus lutarioriparius</name>
    <dbReference type="NCBI Taxonomy" id="422564"/>
    <lineage>
        <taxon>Eukaryota</taxon>
        <taxon>Viridiplantae</taxon>
        <taxon>Streptophyta</taxon>
        <taxon>Embryophyta</taxon>
        <taxon>Tracheophyta</taxon>
        <taxon>Spermatophyta</taxon>
        <taxon>Magnoliopsida</taxon>
        <taxon>Liliopsida</taxon>
        <taxon>Poales</taxon>
        <taxon>Poaceae</taxon>
        <taxon>PACMAD clade</taxon>
        <taxon>Panicoideae</taxon>
        <taxon>Andropogonodae</taxon>
        <taxon>Andropogoneae</taxon>
        <taxon>Saccharinae</taxon>
        <taxon>Miscanthus</taxon>
    </lineage>
</organism>
<dbReference type="FunFam" id="1.10.10.60:FF:000002">
    <property type="entry name" value="Myb family transcription factor"/>
    <property type="match status" value="1"/>
</dbReference>
<evidence type="ECO:0000313" key="10">
    <source>
        <dbReference type="EMBL" id="CAD6205859.1"/>
    </source>
</evidence>
<feature type="domain" description="Myb-like" evidence="9">
    <location>
        <begin position="148"/>
        <end position="199"/>
    </location>
</feature>
<evidence type="ECO:0000256" key="4">
    <source>
        <dbReference type="ARBA" id="ARBA00023015"/>
    </source>
</evidence>
<evidence type="ECO:0000256" key="2">
    <source>
        <dbReference type="ARBA" id="ARBA00022473"/>
    </source>
</evidence>
<dbReference type="PANTHER" id="PTHR31496">
    <property type="entry name" value="TRANSCRIPTION FACTOR KAN2-RELATED"/>
    <property type="match status" value="1"/>
</dbReference>
<dbReference type="PANTHER" id="PTHR31496:SF28">
    <property type="entry name" value="G2-LIKE TRANSCRIPTION FACTOR"/>
    <property type="match status" value="1"/>
</dbReference>
<dbReference type="AlphaFoldDB" id="A0A811MEZ0"/>
<feature type="region of interest" description="Disordered" evidence="8">
    <location>
        <begin position="409"/>
        <end position="437"/>
    </location>
</feature>
<feature type="region of interest" description="Disordered" evidence="8">
    <location>
        <begin position="351"/>
        <end position="372"/>
    </location>
</feature>
<evidence type="ECO:0000256" key="3">
    <source>
        <dbReference type="ARBA" id="ARBA00022782"/>
    </source>
</evidence>
<evidence type="ECO:0000313" key="11">
    <source>
        <dbReference type="Proteomes" id="UP000604825"/>
    </source>
</evidence>
<evidence type="ECO:0000256" key="6">
    <source>
        <dbReference type="ARBA" id="ARBA00023163"/>
    </source>
</evidence>
<dbReference type="InterPro" id="IPR044847">
    <property type="entry name" value="KAN_fam"/>
</dbReference>
<keyword evidence="4" id="KW-0805">Transcription regulation</keyword>
<feature type="compositionally biased region" description="Polar residues" evidence="8">
    <location>
        <begin position="103"/>
        <end position="124"/>
    </location>
</feature>
<dbReference type="NCBIfam" id="TIGR01557">
    <property type="entry name" value="myb_SHAQKYF"/>
    <property type="match status" value="1"/>
</dbReference>
<sequence>MSYATHDLITKIHFFSSSKNRRQGSVANLEVQQQLAMDTTAAAPDLSLHISPPSPPDDARNSGGGQANHETGMFFSKQTLCLGLVEKTVAVAQQDGQCDDIQQEQQRLHQPSQIQRLKKSSSAALSGGTTRSGNGGSGGGKRSSRAPRMRWTTALHAHFVHAVELLGGHERATPKSVLELMNVKDLTLAHVKSHLQMYRTVKGTTADRSCAAGHVQMMRDMCFLQRGCEMNGFEAFSNSTSNATANSRMQAAAGSPAGKQEVAWFLRPPPFAHQSGAVPLPLPCPYLMSAHHNRYLLTQNQGWRARGAQQDAASHVLGRDIAARRLHAGFADTAIRQQRLSSWSAGVASRWPSSTAAAVPSPSSGRSSISSSTEQAACSWTMTNKHQHQVPSKIAVPNLEISLGRQGWQHNLQDHRQQQQQQQQQRSGESTAPKELTLLKCL</sequence>